<feature type="region of interest" description="Disordered" evidence="1">
    <location>
        <begin position="1134"/>
        <end position="1183"/>
    </location>
</feature>
<feature type="domain" description="SANT" evidence="3">
    <location>
        <begin position="863"/>
        <end position="915"/>
    </location>
</feature>
<evidence type="ECO:0000313" key="5">
    <source>
        <dbReference type="Proteomes" id="UP000094801"/>
    </source>
</evidence>
<feature type="compositionally biased region" description="Low complexity" evidence="1">
    <location>
        <begin position="70"/>
        <end position="87"/>
    </location>
</feature>
<feature type="compositionally biased region" description="Low complexity" evidence="1">
    <location>
        <begin position="1158"/>
        <end position="1169"/>
    </location>
</feature>
<evidence type="ECO:0000256" key="1">
    <source>
        <dbReference type="SAM" id="MobiDB-lite"/>
    </source>
</evidence>
<feature type="compositionally biased region" description="Basic and acidic residues" evidence="1">
    <location>
        <begin position="758"/>
        <end position="774"/>
    </location>
</feature>
<dbReference type="STRING" id="983967.A0A1E4T5D3"/>
<dbReference type="PROSITE" id="PS51293">
    <property type="entry name" value="SANT"/>
    <property type="match status" value="1"/>
</dbReference>
<gene>
    <name evidence="4" type="ORF">CANARDRAFT_6448</name>
</gene>
<feature type="compositionally biased region" description="Basic and acidic residues" evidence="1">
    <location>
        <begin position="449"/>
        <end position="462"/>
    </location>
</feature>
<feature type="compositionally biased region" description="Polar residues" evidence="1">
    <location>
        <begin position="499"/>
        <end position="510"/>
    </location>
</feature>
<feature type="compositionally biased region" description="Polar residues" evidence="1">
    <location>
        <begin position="1295"/>
        <end position="1320"/>
    </location>
</feature>
<feature type="compositionally biased region" description="Polar residues" evidence="1">
    <location>
        <begin position="1361"/>
        <end position="1374"/>
    </location>
</feature>
<dbReference type="GO" id="GO:0000785">
    <property type="term" value="C:chromatin"/>
    <property type="evidence" value="ECO:0007669"/>
    <property type="project" value="TreeGrafter"/>
</dbReference>
<feature type="compositionally biased region" description="Basic residues" evidence="1">
    <location>
        <begin position="923"/>
        <end position="939"/>
    </location>
</feature>
<dbReference type="EMBL" id="KV453849">
    <property type="protein sequence ID" value="ODV86878.1"/>
    <property type="molecule type" value="Genomic_DNA"/>
</dbReference>
<evidence type="ECO:0000313" key="4">
    <source>
        <dbReference type="EMBL" id="ODV86878.1"/>
    </source>
</evidence>
<protein>
    <submittedName>
        <fullName evidence="4">Uncharacterized protein</fullName>
    </submittedName>
</protein>
<feature type="region of interest" description="Disordered" evidence="1">
    <location>
        <begin position="528"/>
        <end position="560"/>
    </location>
</feature>
<feature type="region of interest" description="Disordered" evidence="1">
    <location>
        <begin position="1341"/>
        <end position="1541"/>
    </location>
</feature>
<dbReference type="InterPro" id="IPR009057">
    <property type="entry name" value="Homeodomain-like_sf"/>
</dbReference>
<dbReference type="PROSITE" id="PS50090">
    <property type="entry name" value="MYB_LIKE"/>
    <property type="match status" value="1"/>
</dbReference>
<feature type="compositionally biased region" description="Basic and acidic residues" evidence="1">
    <location>
        <begin position="373"/>
        <end position="390"/>
    </location>
</feature>
<dbReference type="GO" id="GO:0032991">
    <property type="term" value="C:protein-containing complex"/>
    <property type="evidence" value="ECO:0007669"/>
    <property type="project" value="UniProtKB-ARBA"/>
</dbReference>
<accession>A0A1E4T5D3</accession>
<dbReference type="SMART" id="SM00717">
    <property type="entry name" value="SANT"/>
    <property type="match status" value="2"/>
</dbReference>
<feature type="domain" description="Myb-like" evidence="2">
    <location>
        <begin position="1207"/>
        <end position="1249"/>
    </location>
</feature>
<feature type="compositionally biased region" description="Polar residues" evidence="1">
    <location>
        <begin position="1170"/>
        <end position="1182"/>
    </location>
</feature>
<keyword evidence="5" id="KW-1185">Reference proteome</keyword>
<proteinExistence type="predicted"/>
<feature type="region of interest" description="Disordered" evidence="1">
    <location>
        <begin position="757"/>
        <end position="796"/>
    </location>
</feature>
<dbReference type="SUPFAM" id="SSF46689">
    <property type="entry name" value="Homeodomain-like"/>
    <property type="match status" value="2"/>
</dbReference>
<feature type="region of interest" description="Disordered" evidence="1">
    <location>
        <begin position="449"/>
        <end position="510"/>
    </location>
</feature>
<feature type="compositionally biased region" description="Polar residues" evidence="1">
    <location>
        <begin position="1071"/>
        <end position="1080"/>
    </location>
</feature>
<dbReference type="PANTHER" id="PTHR13992:SF39">
    <property type="entry name" value="SMRTER, ISOFORM G"/>
    <property type="match status" value="1"/>
</dbReference>
<sequence length="1621" mass="181749">MSSSDHPRGYNNQNSNPRYYKEDSKRIKKFPHGSNSQYNGYPYQSNPSSYSQQASINPFSSRRQESGSAPSTSPNNQQNTTNTQTNHPPQPTAAESYSSYRSNSSQDLSYNSRNGYPPSRRTNSYRGGRNGPPPAGISSGNKPNTANGTSQSVPPNSNGNSYYRSYSSGNAPQSSMNLNSRHNSSEYHERDNFRGVDPPMHGPFGPDSYRSQGPVDEFGNPLLNGRRMSNFNSKDRYNSYEDTYSKRSGDLIGGSNNRGGDLIVNGKQETRYPRGSHRDYRDSYGQPRPTRVSSGGSGVNGSTSISYNSRHHRGEFRTTGDEPEYYSRSASGTQQQQFENSTSQQQQQQPTSGQSSHRQSPYYGHGKRGSVGEVKRDYQYLSESHNKLKSESLSPNHGLASRADEEDLFPAKARALTPDSEINKPAVEETLDLNKAVKETIKTNVDGKVDDESQITTEDKEQATSSEKATIADDIQVKEEKSDKTDIATRSEESKEHISTTQFEQEVTSTEQKVKEKVNVASPFADQVESTHKVETPVVSESTNEKDEKSVEKEQPDSALNTETISRVEESVTSIKDKENTFELSIQTKVNDIDNDTLKVETDSVMTTLPITNEPLETTVLAPEAESDKVKDNLIPIVHDSEESLESEEIKGCIFPMNRVETKYWELKHRPLGVRREKLVYLNKEKVTDLRQYNFFDSSILIFKQAKGPILVKKLLEVQKAINEKQLKLTEEFVSRNHIWQKRTALMDEQLNKFYQADNEKDENNNEPNLDNKGRQIGGKQGSSSRRGRHHGDSVRTEAEFMEILESLEREREKDPMIKAQYGSATIPPMIMDPAEKYGTVRFFDSNNLVLDKLDWANRMKLDPIDTFTEAEHEKFCDAYAMWPKKFGRISNYMGGLRTPEECVLHYYKTKKDTNFKHIVANRNRRTTRKSAANKKKVKESKPSRNGTQTPEVTDSVSAPPTTANESEAEDQNLSEGAKRKNMSESSNDLKKRRILEGVALSQLNEGPQTDKETDSPMPDSQLDPESEAQTDPSSVAVQAKKPKRGRKKQPQSSSGSNSNDGTSAPVFEPSTEQVVSQDTTIKPLQIKEVKLENSHLANNANNQGLHQLQPINITQQDFQNYQNVYQNQLDQQYSNQQKFQQQLQPQQQQPPPPPSSLLPQQQQQQQQQNAQYSEFSQSHPQMLSADELDKKKDKSHKDRAHITSYWSVQEINMFPALLQQFGTDWDNISKQLGSKTSTMVRNFYQRGLSDNATWEQKVREADSRKTDENSTAAYDSTRLPTAVPVQLPTTTIPQFNVPSSATNTDTANSNGAQNTTTTGPPLGYFYERSLGTFAVDSTRELTSQDPALNRPRSTDFANRGHSQYQAPQDSIRQPNVLGLQHTTTQSQLPPLHTYYTAPSTSTNSASAPSNPQLSQPKPTELLSKSPRPEVGLSSNGSSRKPSISSLLGGFTPSAPYQQPYTQPKGPNNVLRMSSLLNNELPSPPTLRENNSQPHLPPSSHIPYVPKPRSNIMNLLNSDDPRPAPLSTHTPYQPQQQQSHLQLTPSFDQSMMRSNPFANLMNPIPMQQATKNQTLQHSPYPQTQYHQPHNQQSQPPTQQSPNPTAGLSALDALAQVAFERK</sequence>
<feature type="compositionally biased region" description="Low complexity" evidence="1">
    <location>
        <begin position="1051"/>
        <end position="1064"/>
    </location>
</feature>
<dbReference type="InterPro" id="IPR051571">
    <property type="entry name" value="N-CoR_corepressor"/>
</dbReference>
<reference evidence="5" key="1">
    <citation type="submission" date="2016-04" db="EMBL/GenBank/DDBJ databases">
        <title>Comparative genomics of biotechnologically important yeasts.</title>
        <authorList>
            <consortium name="DOE Joint Genome Institute"/>
            <person name="Riley R."/>
            <person name="Haridas S."/>
            <person name="Wolfe K.H."/>
            <person name="Lopes M.R."/>
            <person name="Hittinger C.T."/>
            <person name="Goker M."/>
            <person name="Salamov A."/>
            <person name="Wisecaver J."/>
            <person name="Long T.M."/>
            <person name="Aerts A.L."/>
            <person name="Barry K."/>
            <person name="Choi C."/>
            <person name="Clum A."/>
            <person name="Coughlan A.Y."/>
            <person name="Deshpande S."/>
            <person name="Douglass A.P."/>
            <person name="Hanson S.J."/>
            <person name="Klenk H.-P."/>
            <person name="Labutti K."/>
            <person name="Lapidus A."/>
            <person name="Lindquist E."/>
            <person name="Lipzen A."/>
            <person name="Meier-Kolthoff J.P."/>
            <person name="Ohm R.A."/>
            <person name="Otillar R.P."/>
            <person name="Pangilinan J."/>
            <person name="Peng Y."/>
            <person name="Rokas A."/>
            <person name="Rosa C.A."/>
            <person name="Scheuner C."/>
            <person name="Sibirny A.A."/>
            <person name="Slot J.C."/>
            <person name="Stielow J.B."/>
            <person name="Sun H."/>
            <person name="Kurtzman C.P."/>
            <person name="Blackwell M."/>
            <person name="Grigoriev I.V."/>
            <person name="Jeffries T.W."/>
        </authorList>
    </citation>
    <scope>NUCLEOTIDE SEQUENCE [LARGE SCALE GENOMIC DNA]</scope>
    <source>
        <strain evidence="5">NRRL YB-2248</strain>
    </source>
</reference>
<feature type="compositionally biased region" description="Polar residues" evidence="1">
    <location>
        <begin position="944"/>
        <end position="966"/>
    </location>
</feature>
<feature type="region of interest" description="Disordered" evidence="1">
    <location>
        <begin position="917"/>
        <end position="1080"/>
    </location>
</feature>
<dbReference type="Gene3D" id="1.10.10.60">
    <property type="entry name" value="Homeodomain-like"/>
    <property type="match status" value="1"/>
</dbReference>
<feature type="compositionally biased region" description="Polar residues" evidence="1">
    <location>
        <begin position="138"/>
        <end position="155"/>
    </location>
</feature>
<organism evidence="4 5">
    <name type="scientific">[Candida] arabinofermentans NRRL YB-2248</name>
    <dbReference type="NCBI Taxonomy" id="983967"/>
    <lineage>
        <taxon>Eukaryota</taxon>
        <taxon>Fungi</taxon>
        <taxon>Dikarya</taxon>
        <taxon>Ascomycota</taxon>
        <taxon>Saccharomycotina</taxon>
        <taxon>Pichiomycetes</taxon>
        <taxon>Pichiales</taxon>
        <taxon>Pichiaceae</taxon>
        <taxon>Ogataea</taxon>
        <taxon>Ogataea/Candida clade</taxon>
    </lineage>
</organism>
<feature type="compositionally biased region" description="Low complexity" evidence="1">
    <location>
        <begin position="1134"/>
        <end position="1148"/>
    </location>
</feature>
<dbReference type="GO" id="GO:0005654">
    <property type="term" value="C:nucleoplasm"/>
    <property type="evidence" value="ECO:0007669"/>
    <property type="project" value="UniProtKB-ARBA"/>
</dbReference>
<dbReference type="Gene3D" id="1.20.58.1880">
    <property type="match status" value="1"/>
</dbReference>
<feature type="compositionally biased region" description="Low complexity" evidence="1">
    <location>
        <begin position="156"/>
        <end position="170"/>
    </location>
</feature>
<feature type="compositionally biased region" description="Low complexity" evidence="1">
    <location>
        <begin position="1576"/>
        <end position="1604"/>
    </location>
</feature>
<evidence type="ECO:0000259" key="2">
    <source>
        <dbReference type="PROSITE" id="PS50090"/>
    </source>
</evidence>
<feature type="compositionally biased region" description="Polar residues" evidence="1">
    <location>
        <begin position="1455"/>
        <end position="1481"/>
    </location>
</feature>
<dbReference type="Proteomes" id="UP000094801">
    <property type="component" value="Unassembled WGS sequence"/>
</dbReference>
<feature type="region of interest" description="Disordered" evidence="1">
    <location>
        <begin position="1295"/>
        <end position="1324"/>
    </location>
</feature>
<dbReference type="PANTHER" id="PTHR13992">
    <property type="entry name" value="NUCLEAR RECEPTOR CO-REPRESSOR RELATED NCOR"/>
    <property type="match status" value="1"/>
</dbReference>
<feature type="compositionally biased region" description="Low complexity" evidence="1">
    <location>
        <begin position="1397"/>
        <end position="1412"/>
    </location>
</feature>
<dbReference type="CDD" id="cd00167">
    <property type="entry name" value="SANT"/>
    <property type="match status" value="2"/>
</dbReference>
<feature type="region of interest" description="Disordered" evidence="1">
    <location>
        <begin position="1"/>
        <end position="406"/>
    </location>
</feature>
<feature type="region of interest" description="Disordered" evidence="1">
    <location>
        <begin position="1576"/>
        <end position="1609"/>
    </location>
</feature>
<feature type="compositionally biased region" description="Polar residues" evidence="1">
    <location>
        <begin position="54"/>
        <end position="69"/>
    </location>
</feature>
<feature type="compositionally biased region" description="Basic and acidic residues" evidence="1">
    <location>
        <begin position="233"/>
        <end position="249"/>
    </location>
</feature>
<feature type="compositionally biased region" description="Low complexity" evidence="1">
    <location>
        <begin position="38"/>
        <end position="53"/>
    </location>
</feature>
<feature type="compositionally biased region" description="Basic and acidic residues" evidence="1">
    <location>
        <begin position="475"/>
        <end position="498"/>
    </location>
</feature>
<feature type="compositionally biased region" description="Low complexity" evidence="1">
    <location>
        <begin position="96"/>
        <end position="110"/>
    </location>
</feature>
<dbReference type="InterPro" id="IPR001005">
    <property type="entry name" value="SANT/Myb"/>
</dbReference>
<feature type="compositionally biased region" description="Basic and acidic residues" evidence="1">
    <location>
        <begin position="268"/>
        <end position="282"/>
    </location>
</feature>
<feature type="compositionally biased region" description="Basic and acidic residues" evidence="1">
    <location>
        <begin position="543"/>
        <end position="556"/>
    </location>
</feature>
<feature type="compositionally biased region" description="Basic residues" evidence="1">
    <location>
        <begin position="1041"/>
        <end position="1050"/>
    </location>
</feature>
<dbReference type="OrthoDB" id="10258692at2759"/>
<dbReference type="InterPro" id="IPR017884">
    <property type="entry name" value="SANT_dom"/>
</dbReference>
<dbReference type="Pfam" id="PF00249">
    <property type="entry name" value="Myb_DNA-binding"/>
    <property type="match status" value="2"/>
</dbReference>
<feature type="compositionally biased region" description="Polar residues" evidence="1">
    <location>
        <begin position="1433"/>
        <end position="1446"/>
    </location>
</feature>
<feature type="compositionally biased region" description="Low complexity" evidence="1">
    <location>
        <begin position="1527"/>
        <end position="1541"/>
    </location>
</feature>
<feature type="compositionally biased region" description="Low complexity" evidence="1">
    <location>
        <begin position="333"/>
        <end position="356"/>
    </location>
</feature>
<name>A0A1E4T5D3_9ASCO</name>
<dbReference type="GO" id="GO:0006357">
    <property type="term" value="P:regulation of transcription by RNA polymerase II"/>
    <property type="evidence" value="ECO:0007669"/>
    <property type="project" value="TreeGrafter"/>
</dbReference>
<feature type="compositionally biased region" description="Basic and acidic residues" evidence="1">
    <location>
        <begin position="183"/>
        <end position="194"/>
    </location>
</feature>
<feature type="compositionally biased region" description="Polar residues" evidence="1">
    <location>
        <begin position="171"/>
        <end position="182"/>
    </location>
</feature>
<evidence type="ECO:0000259" key="3">
    <source>
        <dbReference type="PROSITE" id="PS51293"/>
    </source>
</evidence>